<name>A0ABX7F3I0_9HYPH</name>
<protein>
    <submittedName>
        <fullName evidence="3">Pilus assembly protein</fullName>
    </submittedName>
</protein>
<keyword evidence="1" id="KW-0812">Transmembrane</keyword>
<accession>A0ABX7F3I0</accession>
<keyword evidence="3" id="KW-0614">Plasmid</keyword>
<feature type="transmembrane region" description="Helical" evidence="1">
    <location>
        <begin position="24"/>
        <end position="46"/>
    </location>
</feature>
<geneLocation type="plasmid" evidence="3 4">
    <name>p3</name>
</geneLocation>
<dbReference type="InterPro" id="IPR012495">
    <property type="entry name" value="TadE-like_dom"/>
</dbReference>
<proteinExistence type="predicted"/>
<evidence type="ECO:0000256" key="1">
    <source>
        <dbReference type="SAM" id="Phobius"/>
    </source>
</evidence>
<evidence type="ECO:0000313" key="3">
    <source>
        <dbReference type="EMBL" id="QRF54725.1"/>
    </source>
</evidence>
<gene>
    <name evidence="3" type="ORF">D4A92_24680</name>
</gene>
<dbReference type="Proteomes" id="UP000596351">
    <property type="component" value="Plasmid p3"/>
</dbReference>
<dbReference type="EMBL" id="CP032408">
    <property type="protein sequence ID" value="QRF54725.1"/>
    <property type="molecule type" value="Genomic_DNA"/>
</dbReference>
<sequence>MIGAGLKLPHCLTRYLKNREGASAIEFAIVGPLFLSLLFSAIEMGWVMTQSMMLESAVNRTARSMQINANSITAIDFKKAVCAHAIVLKDCEANLNVELSPVATKADIPTDATPCVDRVKNTVPVTNFKSGKGNEIVFGRACVVVNVLTPGIGVALSLPVDASGGLRLTARFAFVTEAI</sequence>
<reference evidence="3 4" key="1">
    <citation type="submission" date="2018-09" db="EMBL/GenBank/DDBJ databases">
        <title>Rhizobium sp. MAE2-X.</title>
        <authorList>
            <person name="Lee Y."/>
            <person name="Jeon C.O."/>
        </authorList>
    </citation>
    <scope>NUCLEOTIDE SEQUENCE [LARGE SCALE GENOMIC DNA]</scope>
    <source>
        <strain evidence="3 4">MAE2-X</strain>
        <plasmid evidence="3 4">p3</plasmid>
    </source>
</reference>
<dbReference type="Pfam" id="PF07811">
    <property type="entry name" value="TadE"/>
    <property type="match status" value="1"/>
</dbReference>
<evidence type="ECO:0000259" key="2">
    <source>
        <dbReference type="Pfam" id="PF07811"/>
    </source>
</evidence>
<keyword evidence="1" id="KW-1133">Transmembrane helix</keyword>
<keyword evidence="4" id="KW-1185">Reference proteome</keyword>
<keyword evidence="1" id="KW-0472">Membrane</keyword>
<dbReference type="RefSeq" id="WP_203021215.1">
    <property type="nucleotide sequence ID" value="NZ_CP032408.1"/>
</dbReference>
<feature type="domain" description="TadE-like" evidence="2">
    <location>
        <begin position="21"/>
        <end position="63"/>
    </location>
</feature>
<organism evidence="3 4">
    <name type="scientific">Rhizobium rosettiformans</name>
    <dbReference type="NCBI Taxonomy" id="1368430"/>
    <lineage>
        <taxon>Bacteria</taxon>
        <taxon>Pseudomonadati</taxon>
        <taxon>Pseudomonadota</taxon>
        <taxon>Alphaproteobacteria</taxon>
        <taxon>Hyphomicrobiales</taxon>
        <taxon>Rhizobiaceae</taxon>
        <taxon>Rhizobium/Agrobacterium group</taxon>
        <taxon>Rhizobium</taxon>
    </lineage>
</organism>
<evidence type="ECO:0000313" key="4">
    <source>
        <dbReference type="Proteomes" id="UP000596351"/>
    </source>
</evidence>